<dbReference type="KEGG" id="vg:30523316"/>
<evidence type="ECO:0000313" key="1">
    <source>
        <dbReference type="EMBL" id="SHO33416.1"/>
    </source>
</evidence>
<evidence type="ECO:0000313" key="2">
    <source>
        <dbReference type="Proteomes" id="UP000201465"/>
    </source>
</evidence>
<dbReference type="Gene3D" id="1.25.40.20">
    <property type="entry name" value="Ankyrin repeat-containing domain"/>
    <property type="match status" value="1"/>
</dbReference>
<dbReference type="PANTHER" id="PTHR46586">
    <property type="entry name" value="ANKYRIN REPEAT-CONTAINING PROTEIN"/>
    <property type="match status" value="1"/>
</dbReference>
<dbReference type="Proteomes" id="UP000201465">
    <property type="component" value="Segment"/>
</dbReference>
<protein>
    <submittedName>
        <fullName evidence="1">Ankyrin repeat-containing domain</fullName>
    </submittedName>
</protein>
<dbReference type="InterPro" id="IPR002110">
    <property type="entry name" value="Ankyrin_rpt"/>
</dbReference>
<dbReference type="PANTHER" id="PTHR46586:SF3">
    <property type="entry name" value="ANKYRIN REPEAT-CONTAINING PROTEIN"/>
    <property type="match status" value="1"/>
</dbReference>
<gene>
    <name evidence="1" type="ORF">BQ3484_348</name>
</gene>
<dbReference type="Pfam" id="PF13637">
    <property type="entry name" value="Ank_4"/>
    <property type="match status" value="1"/>
</dbReference>
<dbReference type="InterPro" id="IPR052050">
    <property type="entry name" value="SecEffector_AnkRepeat"/>
</dbReference>
<proteinExistence type="predicted"/>
<dbReference type="OrthoDB" id="32795at35237"/>
<dbReference type="SUPFAM" id="SSF140860">
    <property type="entry name" value="Pseudo ankyrin repeat-like"/>
    <property type="match status" value="2"/>
</dbReference>
<organism evidence="1 2">
    <name type="scientific">Cedratvirus A11</name>
    <dbReference type="NCBI Taxonomy" id="1903266"/>
    <lineage>
        <taxon>Viruses</taxon>
        <taxon>Pithoviruses</taxon>
        <taxon>Orthocedratvirinae</taxon>
        <taxon>Alphacedratvirus</taxon>
        <taxon>Alphacedratvirus aljazairmassiliense</taxon>
    </lineage>
</organism>
<dbReference type="InterPro" id="IPR036770">
    <property type="entry name" value="Ankyrin_rpt-contain_sf"/>
</dbReference>
<keyword evidence="2" id="KW-1185">Reference proteome</keyword>
<accession>A0A1M7XUQ3</accession>
<name>A0A1M7XUQ3_9VIRU</name>
<dbReference type="GeneID" id="30523316"/>
<sequence length="242" mass="27585">MDVVYRTIFSFSGGYNFLNGQVCRRFRFIVPRTKPSSYLNQLIADDKTPKNFKPSRRLMQVALERNLFSLLQACKKYIDYSVYEASLETGNMEMLQWAVTNGYYYCDKEKLCYLAARSGDLPALQYLRANGYHWDESICSIAAGNGHLELLQWARANGCPWNESTFREAARVGNLEVLKWLKANACPWDKWACTAAANSGCLGILVWLAVNGCPWDEKTFSYAIRDIAVARISFATRCITQK</sequence>
<dbReference type="RefSeq" id="YP_009329288.1">
    <property type="nucleotide sequence ID" value="NC_032108.1"/>
</dbReference>
<reference evidence="1 2" key="1">
    <citation type="submission" date="2016-11" db="EMBL/GenBank/DDBJ databases">
        <authorList>
            <consortium name="Urmite Genomes"/>
        </authorList>
    </citation>
    <scope>NUCLEOTIDE SEQUENCE [LARGE SCALE GENOMIC DNA]</scope>
    <source>
        <strain evidence="1 2">A11</strain>
    </source>
</reference>
<dbReference type="EMBL" id="LT671577">
    <property type="protein sequence ID" value="SHO33416.1"/>
    <property type="molecule type" value="Genomic_DNA"/>
</dbReference>